<evidence type="ECO:0000313" key="2">
    <source>
        <dbReference type="EMBL" id="GFZ27274.1"/>
    </source>
</evidence>
<organism evidence="2 3">
    <name type="scientific">Lactobacillus corticis</name>
    <dbReference type="NCBI Taxonomy" id="2201249"/>
    <lineage>
        <taxon>Bacteria</taxon>
        <taxon>Bacillati</taxon>
        <taxon>Bacillota</taxon>
        <taxon>Bacilli</taxon>
        <taxon>Lactobacillales</taxon>
        <taxon>Lactobacillaceae</taxon>
        <taxon>Lactobacillus</taxon>
    </lineage>
</organism>
<feature type="transmembrane region" description="Helical" evidence="1">
    <location>
        <begin position="12"/>
        <end position="37"/>
    </location>
</feature>
<proteinExistence type="predicted"/>
<protein>
    <submittedName>
        <fullName evidence="2">Heptaprenyl diphosphate synthase subunit I</fullName>
    </submittedName>
</protein>
<dbReference type="PIRSF" id="PIRSF027391">
    <property type="entry name" value="Hpre_diP_synt_I"/>
    <property type="match status" value="1"/>
</dbReference>
<feature type="transmembrane region" description="Helical" evidence="1">
    <location>
        <begin position="106"/>
        <end position="131"/>
    </location>
</feature>
<keyword evidence="3" id="KW-1185">Reference proteome</keyword>
<dbReference type="EMBL" id="BMAY01000008">
    <property type="protein sequence ID" value="GFZ27274.1"/>
    <property type="molecule type" value="Genomic_DNA"/>
</dbReference>
<name>A0A916QH87_9LACO</name>
<dbReference type="InterPro" id="IPR010898">
    <property type="entry name" value="Hpre_diP_synth_I"/>
</dbReference>
<feature type="transmembrane region" description="Helical" evidence="1">
    <location>
        <begin position="137"/>
        <end position="163"/>
    </location>
</feature>
<feature type="transmembrane region" description="Helical" evidence="1">
    <location>
        <begin position="44"/>
        <end position="67"/>
    </location>
</feature>
<dbReference type="Pfam" id="PF07456">
    <property type="entry name" value="Hpre_diP_synt_I"/>
    <property type="match status" value="1"/>
</dbReference>
<comment type="caution">
    <text evidence="2">The sequence shown here is derived from an EMBL/GenBank/DDBJ whole genome shotgun (WGS) entry which is preliminary data.</text>
</comment>
<keyword evidence="1" id="KW-1133">Transmembrane helix</keyword>
<accession>A0A916QH87</accession>
<dbReference type="Proteomes" id="UP000677218">
    <property type="component" value="Unassembled WGS sequence"/>
</dbReference>
<reference evidence="2" key="1">
    <citation type="submission" date="2020-08" db="EMBL/GenBank/DDBJ databases">
        <title>Taxonomic study for Lactobacillus species isolated from hardwood bark.</title>
        <authorList>
            <person name="Tohno M."/>
            <person name="Tanizawa Y."/>
        </authorList>
    </citation>
    <scope>NUCLEOTIDE SEQUENCE</scope>
    <source>
        <strain evidence="2">B40</strain>
    </source>
</reference>
<dbReference type="InterPro" id="IPR014535">
    <property type="entry name" value="Hpre_diP_synt_I"/>
</dbReference>
<evidence type="ECO:0000256" key="1">
    <source>
        <dbReference type="SAM" id="Phobius"/>
    </source>
</evidence>
<gene>
    <name evidence="2" type="ORF">LCB40_11540</name>
</gene>
<sequence>MTNTHNLQRNVWIGILCSQGIILGVVEQMFPALIAVLPGAKIGLTNVITLMALFTLPFSDCILLTFLRLILTSLITGGAATFIYSFAGAFLSLFMMKLASKMSPRVFSILGVSMIGGITHNFGQILVAYWISGAKSVLLYLPFLALSGLLAGLLVGLGGKVLLSHLNDSEFIKDHQISFER</sequence>
<keyword evidence="1" id="KW-0812">Transmembrane</keyword>
<keyword evidence="1" id="KW-0472">Membrane</keyword>
<dbReference type="AlphaFoldDB" id="A0A916QH87"/>
<evidence type="ECO:0000313" key="3">
    <source>
        <dbReference type="Proteomes" id="UP000677218"/>
    </source>
</evidence>
<feature type="transmembrane region" description="Helical" evidence="1">
    <location>
        <begin position="73"/>
        <end position="94"/>
    </location>
</feature>